<evidence type="ECO:0000313" key="3">
    <source>
        <dbReference type="EMBL" id="RDB17869.1"/>
    </source>
</evidence>
<keyword evidence="4" id="KW-1185">Reference proteome</keyword>
<dbReference type="InParanoid" id="A0A369J733"/>
<protein>
    <recommendedName>
        <fullName evidence="2">DUF6534 domain-containing protein</fullName>
    </recommendedName>
</protein>
<dbReference type="Pfam" id="PF20152">
    <property type="entry name" value="DUF6534"/>
    <property type="match status" value="1"/>
</dbReference>
<feature type="transmembrane region" description="Helical" evidence="1">
    <location>
        <begin position="143"/>
        <end position="167"/>
    </location>
</feature>
<reference evidence="3" key="1">
    <citation type="submission" date="2018-04" db="EMBL/GenBank/DDBJ databases">
        <title>Whole genome sequencing of Hypsizygus marmoreus.</title>
        <authorList>
            <person name="Choi I.-G."/>
            <person name="Min B."/>
            <person name="Kim J.-G."/>
            <person name="Kim S."/>
            <person name="Oh Y.-L."/>
            <person name="Kong W.-S."/>
            <person name="Park H."/>
            <person name="Jeong J."/>
            <person name="Song E.-S."/>
        </authorList>
    </citation>
    <scope>NUCLEOTIDE SEQUENCE [LARGE SCALE GENOMIC DNA]</scope>
    <source>
        <strain evidence="3">51987-8</strain>
    </source>
</reference>
<feature type="transmembrane region" description="Helical" evidence="1">
    <location>
        <begin position="108"/>
        <end position="131"/>
    </location>
</feature>
<feature type="transmembrane region" description="Helical" evidence="1">
    <location>
        <begin position="187"/>
        <end position="208"/>
    </location>
</feature>
<dbReference type="PANTHER" id="PTHR40465:SF1">
    <property type="entry name" value="DUF6534 DOMAIN-CONTAINING PROTEIN"/>
    <property type="match status" value="1"/>
</dbReference>
<keyword evidence="1" id="KW-0812">Transmembrane</keyword>
<name>A0A369J733_HYPMA</name>
<feature type="transmembrane region" description="Helical" evidence="1">
    <location>
        <begin position="35"/>
        <end position="56"/>
    </location>
</feature>
<feature type="domain" description="DUF6534" evidence="2">
    <location>
        <begin position="153"/>
        <end position="237"/>
    </location>
</feature>
<proteinExistence type="predicted"/>
<accession>A0A369J733</accession>
<dbReference type="AlphaFoldDB" id="A0A369J733"/>
<dbReference type="InterPro" id="IPR045339">
    <property type="entry name" value="DUF6534"/>
</dbReference>
<organism evidence="3 4">
    <name type="scientific">Hypsizygus marmoreus</name>
    <name type="common">White beech mushroom</name>
    <name type="synonym">Agaricus marmoreus</name>
    <dbReference type="NCBI Taxonomy" id="39966"/>
    <lineage>
        <taxon>Eukaryota</taxon>
        <taxon>Fungi</taxon>
        <taxon>Dikarya</taxon>
        <taxon>Basidiomycota</taxon>
        <taxon>Agaricomycotina</taxon>
        <taxon>Agaricomycetes</taxon>
        <taxon>Agaricomycetidae</taxon>
        <taxon>Agaricales</taxon>
        <taxon>Tricholomatineae</taxon>
        <taxon>Lyophyllaceae</taxon>
        <taxon>Hypsizygus</taxon>
    </lineage>
</organism>
<dbReference type="Proteomes" id="UP000076154">
    <property type="component" value="Unassembled WGS sequence"/>
</dbReference>
<feature type="transmembrane region" description="Helical" evidence="1">
    <location>
        <begin position="76"/>
        <end position="96"/>
    </location>
</feature>
<evidence type="ECO:0000256" key="1">
    <source>
        <dbReference type="SAM" id="Phobius"/>
    </source>
</evidence>
<sequence length="302" mass="33999">MLIGTVLNVVLYGITIVQVYLYHNSSKRDSPWIQGFIYFLFFGDTVQTVFTVVYMYKSLITHFGDTVYLETGTWVFATDPALTGILAGLVQGFFAWRVRVLTGSLMLVFIILLCAASSFLMGIATAIAIGIVPRFVEFQKFKIVVIIWLVSASFADLLITSSLVIHLKKHRTGFSGTDTHVDRIIRLTVQTGLVTAIWALVDLTVYLLDPTGMHLIFNFPLSKLYTNSLMSSLNARRLWQYDGDNDVPMTRDNANVGTRMSTLKANVDLSLDRERHIPGTEVFVHVESHQVIDPLEKTNRMH</sequence>
<keyword evidence="1" id="KW-1133">Transmembrane helix</keyword>
<keyword evidence="1" id="KW-0472">Membrane</keyword>
<gene>
    <name evidence="3" type="ORF">Hypma_000714</name>
</gene>
<dbReference type="STRING" id="39966.A0A369J733"/>
<comment type="caution">
    <text evidence="3">The sequence shown here is derived from an EMBL/GenBank/DDBJ whole genome shotgun (WGS) entry which is preliminary data.</text>
</comment>
<dbReference type="EMBL" id="LUEZ02000107">
    <property type="protein sequence ID" value="RDB17869.1"/>
    <property type="molecule type" value="Genomic_DNA"/>
</dbReference>
<evidence type="ECO:0000313" key="4">
    <source>
        <dbReference type="Proteomes" id="UP000076154"/>
    </source>
</evidence>
<dbReference type="OrthoDB" id="3183258at2759"/>
<evidence type="ECO:0000259" key="2">
    <source>
        <dbReference type="Pfam" id="PF20152"/>
    </source>
</evidence>
<dbReference type="PANTHER" id="PTHR40465">
    <property type="entry name" value="CHROMOSOME 1, WHOLE GENOME SHOTGUN SEQUENCE"/>
    <property type="match status" value="1"/>
</dbReference>
<feature type="transmembrane region" description="Helical" evidence="1">
    <location>
        <begin position="6"/>
        <end position="23"/>
    </location>
</feature>